<dbReference type="EMBL" id="CADCXU010028221">
    <property type="protein sequence ID" value="CAB0014825.1"/>
    <property type="molecule type" value="Genomic_DNA"/>
</dbReference>
<protein>
    <recommendedName>
        <fullName evidence="7">Dynein heavy chain AAA module D4 domain-containing protein</fullName>
    </recommendedName>
</protein>
<dbReference type="InterPro" id="IPR026983">
    <property type="entry name" value="DHC"/>
</dbReference>
<dbReference type="GO" id="GO:0045505">
    <property type="term" value="F:dynein intermediate chain binding"/>
    <property type="evidence" value="ECO:0007669"/>
    <property type="project" value="InterPro"/>
</dbReference>
<dbReference type="InterPro" id="IPR024317">
    <property type="entry name" value="Dynein_heavy_chain_D4_dom"/>
</dbReference>
<proteinExistence type="inferred from homology"/>
<dbReference type="GO" id="GO:0030286">
    <property type="term" value="C:dynein complex"/>
    <property type="evidence" value="ECO:0007669"/>
    <property type="project" value="InterPro"/>
</dbReference>
<keyword evidence="6" id="KW-1185">Reference proteome</keyword>
<dbReference type="Gene3D" id="3.40.50.300">
    <property type="entry name" value="P-loop containing nucleotide triphosphate hydrolases"/>
    <property type="match status" value="2"/>
</dbReference>
<feature type="domain" description="Dynein heavy chain hydrolytic ATP-binding dynein motor region" evidence="3">
    <location>
        <begin position="286"/>
        <end position="416"/>
    </location>
</feature>
<dbReference type="Proteomes" id="UP000479000">
    <property type="component" value="Unassembled WGS sequence"/>
</dbReference>
<keyword evidence="2" id="KW-0175">Coiled coil</keyword>
<dbReference type="OrthoDB" id="6628854at2759"/>
<evidence type="ECO:0000259" key="4">
    <source>
        <dbReference type="Pfam" id="PF12780"/>
    </source>
</evidence>
<gene>
    <name evidence="5" type="ORF">NTEN_LOCUS19232</name>
</gene>
<evidence type="ECO:0008006" key="7">
    <source>
        <dbReference type="Google" id="ProtNLM"/>
    </source>
</evidence>
<dbReference type="GO" id="GO:0007018">
    <property type="term" value="P:microtubule-based movement"/>
    <property type="evidence" value="ECO:0007669"/>
    <property type="project" value="InterPro"/>
</dbReference>
<sequence length="601" mass="66809">MAKNNQSAKHPYDGEELWKKWFNPSTLHESPSSGTGVYLPWLEHALRTILLHRYGNSSYLRSLWCGPQPRTATGTASLQHPMDAVFEATIGPPDEDDYGYDGCGGVTTGSHSTCMWHYQPVELHEVFIQGIQTSRLIGAMNQSFKVKIRQHIVDNYPKRFKGLLDDPDFNAWPSPLKIAHFGLEALNHIKPVKLLLNSVKIHVFQGGTARKTDSSSTIRLDPTSNSATSSFRMIKWNYLKEEKDLPMHYKRNDCTIVPQSIPPSPYVLWHTTEQTAQSYSCVIRSSVKTQTSKTQFFNFSGLRIVISIISIMEKLRQRLPGHAEINLLQIALNEVLSLLPPTSGKLGYSKILTNVFPVTSEICPYNTALAESLQKSFLEMNLLCNEQSINSVMPAFEAMNSYRGVILIGPSSAGKSEFLKDPQHPNYFRFALEYVARICRIFIMQGASLLLIGVGGSGRQSLIKLASAVGGETVLVMQHDLAVLRPQLEAAMEEAKVMLENVDNERAAVDIASHHVKEDEIVANVQAEAAIALKTECENDLALAIPILEDRISLAPNRSANRIELQEAEDAILDLLSTESNIVAEPGSVKKLKVCKVIMIN</sequence>
<dbReference type="Pfam" id="PF12774">
    <property type="entry name" value="AAA_6"/>
    <property type="match status" value="1"/>
</dbReference>
<dbReference type="InterPro" id="IPR035699">
    <property type="entry name" value="AAA_6"/>
</dbReference>
<dbReference type="Pfam" id="PF12780">
    <property type="entry name" value="AAA_8"/>
    <property type="match status" value="1"/>
</dbReference>
<reference evidence="5 6" key="1">
    <citation type="submission" date="2020-02" db="EMBL/GenBank/DDBJ databases">
        <authorList>
            <person name="Ferguson B K."/>
        </authorList>
    </citation>
    <scope>NUCLEOTIDE SEQUENCE [LARGE SCALE GENOMIC DNA]</scope>
</reference>
<accession>A0A6H5HG01</accession>
<evidence type="ECO:0000256" key="1">
    <source>
        <dbReference type="ARBA" id="ARBA00008887"/>
    </source>
</evidence>
<name>A0A6H5HG01_9HEMI</name>
<dbReference type="GO" id="GO:0005524">
    <property type="term" value="F:ATP binding"/>
    <property type="evidence" value="ECO:0007669"/>
    <property type="project" value="InterPro"/>
</dbReference>
<dbReference type="GO" id="GO:0051959">
    <property type="term" value="F:dynein light intermediate chain binding"/>
    <property type="evidence" value="ECO:0007669"/>
    <property type="project" value="InterPro"/>
</dbReference>
<dbReference type="Gene3D" id="1.20.920.30">
    <property type="match status" value="1"/>
</dbReference>
<dbReference type="PANTHER" id="PTHR45703">
    <property type="entry name" value="DYNEIN HEAVY CHAIN"/>
    <property type="match status" value="1"/>
</dbReference>
<evidence type="ECO:0000259" key="3">
    <source>
        <dbReference type="Pfam" id="PF12774"/>
    </source>
</evidence>
<dbReference type="InterPro" id="IPR027417">
    <property type="entry name" value="P-loop_NTPase"/>
</dbReference>
<organism evidence="5 6">
    <name type="scientific">Nesidiocoris tenuis</name>
    <dbReference type="NCBI Taxonomy" id="355587"/>
    <lineage>
        <taxon>Eukaryota</taxon>
        <taxon>Metazoa</taxon>
        <taxon>Ecdysozoa</taxon>
        <taxon>Arthropoda</taxon>
        <taxon>Hexapoda</taxon>
        <taxon>Insecta</taxon>
        <taxon>Pterygota</taxon>
        <taxon>Neoptera</taxon>
        <taxon>Paraneoptera</taxon>
        <taxon>Hemiptera</taxon>
        <taxon>Heteroptera</taxon>
        <taxon>Panheteroptera</taxon>
        <taxon>Cimicomorpha</taxon>
        <taxon>Miridae</taxon>
        <taxon>Dicyphina</taxon>
        <taxon>Nesidiocoris</taxon>
    </lineage>
</organism>
<evidence type="ECO:0000256" key="2">
    <source>
        <dbReference type="ARBA" id="ARBA00023054"/>
    </source>
</evidence>
<evidence type="ECO:0000313" key="6">
    <source>
        <dbReference type="Proteomes" id="UP000479000"/>
    </source>
</evidence>
<comment type="similarity">
    <text evidence="1">Belongs to the dynein heavy chain family.</text>
</comment>
<dbReference type="AlphaFoldDB" id="A0A6H5HG01"/>
<feature type="domain" description="Dynein heavy chain AAA module D4" evidence="4">
    <location>
        <begin position="428"/>
        <end position="474"/>
    </location>
</feature>
<dbReference type="PANTHER" id="PTHR45703:SF1">
    <property type="entry name" value="DYNEINS HEAVY CHAIN"/>
    <property type="match status" value="1"/>
</dbReference>
<evidence type="ECO:0000313" key="5">
    <source>
        <dbReference type="EMBL" id="CAB0014825.1"/>
    </source>
</evidence>